<evidence type="ECO:0008006" key="3">
    <source>
        <dbReference type="Google" id="ProtNLM"/>
    </source>
</evidence>
<accession>A0A540LTB4</accession>
<protein>
    <recommendedName>
        <fullName evidence="3">Gnk2-homologous domain-containing protein</fullName>
    </recommendedName>
</protein>
<name>A0A540LTB4_MALBA</name>
<organism evidence="1 2">
    <name type="scientific">Malus baccata</name>
    <name type="common">Siberian crab apple</name>
    <name type="synonym">Pyrus baccata</name>
    <dbReference type="NCBI Taxonomy" id="106549"/>
    <lineage>
        <taxon>Eukaryota</taxon>
        <taxon>Viridiplantae</taxon>
        <taxon>Streptophyta</taxon>
        <taxon>Embryophyta</taxon>
        <taxon>Tracheophyta</taxon>
        <taxon>Spermatophyta</taxon>
        <taxon>Magnoliopsida</taxon>
        <taxon>eudicotyledons</taxon>
        <taxon>Gunneridae</taxon>
        <taxon>Pentapetalae</taxon>
        <taxon>rosids</taxon>
        <taxon>fabids</taxon>
        <taxon>Rosales</taxon>
        <taxon>Rosaceae</taxon>
        <taxon>Amygdaloideae</taxon>
        <taxon>Maleae</taxon>
        <taxon>Malus</taxon>
    </lineage>
</organism>
<dbReference type="EMBL" id="VIEB01000471">
    <property type="protein sequence ID" value="TQD89750.1"/>
    <property type="molecule type" value="Genomic_DNA"/>
</dbReference>
<dbReference type="STRING" id="106549.A0A540LTB4"/>
<gene>
    <name evidence="1" type="ORF">C1H46_024744</name>
</gene>
<dbReference type="Proteomes" id="UP000315295">
    <property type="component" value="Unassembled WGS sequence"/>
</dbReference>
<dbReference type="AlphaFoldDB" id="A0A540LTB4"/>
<proteinExistence type="predicted"/>
<comment type="caution">
    <text evidence="1">The sequence shown here is derived from an EMBL/GenBank/DDBJ whole genome shotgun (WGS) entry which is preliminary data.</text>
</comment>
<evidence type="ECO:0000313" key="2">
    <source>
        <dbReference type="Proteomes" id="UP000315295"/>
    </source>
</evidence>
<keyword evidence="2" id="KW-1185">Reference proteome</keyword>
<reference evidence="1 2" key="1">
    <citation type="journal article" date="2019" name="G3 (Bethesda)">
        <title>Sequencing of a Wild Apple (Malus baccata) Genome Unravels the Differences Between Cultivated and Wild Apple Species Regarding Disease Resistance and Cold Tolerance.</title>
        <authorList>
            <person name="Chen X."/>
        </authorList>
    </citation>
    <scope>NUCLEOTIDE SEQUENCE [LARGE SCALE GENOMIC DNA]</scope>
    <source>
        <strain evidence="2">cv. Shandingzi</strain>
        <tissue evidence="1">Leaves</tissue>
    </source>
</reference>
<evidence type="ECO:0000313" key="1">
    <source>
        <dbReference type="EMBL" id="TQD89750.1"/>
    </source>
</evidence>
<sequence>MRPRRQREMVGLEWRSCLEKGSKAAMGCAPSKEGRALNAECYLRYSTEKFYNDAGGAEQVADHGHGNL</sequence>